<dbReference type="AlphaFoldDB" id="A0A396HMG6"/>
<evidence type="ECO:0000313" key="2">
    <source>
        <dbReference type="Proteomes" id="UP000265566"/>
    </source>
</evidence>
<dbReference type="Gramene" id="rna28560">
    <property type="protein sequence ID" value="RHN53633.1"/>
    <property type="gene ID" value="gene28560"/>
</dbReference>
<protein>
    <submittedName>
        <fullName evidence="1">Uncharacterized protein</fullName>
    </submittedName>
</protein>
<comment type="caution">
    <text evidence="1">The sequence shown here is derived from an EMBL/GenBank/DDBJ whole genome shotgun (WGS) entry which is preliminary data.</text>
</comment>
<reference evidence="2" key="1">
    <citation type="journal article" date="2018" name="Nat. Plants">
        <title>Whole-genome landscape of Medicago truncatula symbiotic genes.</title>
        <authorList>
            <person name="Pecrix Y."/>
            <person name="Staton S.E."/>
            <person name="Sallet E."/>
            <person name="Lelandais-Briere C."/>
            <person name="Moreau S."/>
            <person name="Carrere S."/>
            <person name="Blein T."/>
            <person name="Jardinaud M.F."/>
            <person name="Latrasse D."/>
            <person name="Zouine M."/>
            <person name="Zahm M."/>
            <person name="Kreplak J."/>
            <person name="Mayjonade B."/>
            <person name="Satge C."/>
            <person name="Perez M."/>
            <person name="Cauet S."/>
            <person name="Marande W."/>
            <person name="Chantry-Darmon C."/>
            <person name="Lopez-Roques C."/>
            <person name="Bouchez O."/>
            <person name="Berard A."/>
            <person name="Debelle F."/>
            <person name="Munos S."/>
            <person name="Bendahmane A."/>
            <person name="Berges H."/>
            <person name="Niebel A."/>
            <person name="Buitink J."/>
            <person name="Frugier F."/>
            <person name="Benhamed M."/>
            <person name="Crespi M."/>
            <person name="Gouzy J."/>
            <person name="Gamas P."/>
        </authorList>
    </citation>
    <scope>NUCLEOTIDE SEQUENCE [LARGE SCALE GENOMIC DNA]</scope>
    <source>
        <strain evidence="2">cv. Jemalong A17</strain>
    </source>
</reference>
<proteinExistence type="predicted"/>
<gene>
    <name evidence="1" type="ORF">MtrunA17_Chr5g0397941</name>
</gene>
<evidence type="ECO:0000313" key="1">
    <source>
        <dbReference type="EMBL" id="RHN53633.1"/>
    </source>
</evidence>
<accession>A0A396HMG6</accession>
<name>A0A396HMG6_MEDTR</name>
<organism evidence="1 2">
    <name type="scientific">Medicago truncatula</name>
    <name type="common">Barrel medic</name>
    <name type="synonym">Medicago tribuloides</name>
    <dbReference type="NCBI Taxonomy" id="3880"/>
    <lineage>
        <taxon>Eukaryota</taxon>
        <taxon>Viridiplantae</taxon>
        <taxon>Streptophyta</taxon>
        <taxon>Embryophyta</taxon>
        <taxon>Tracheophyta</taxon>
        <taxon>Spermatophyta</taxon>
        <taxon>Magnoliopsida</taxon>
        <taxon>eudicotyledons</taxon>
        <taxon>Gunneridae</taxon>
        <taxon>Pentapetalae</taxon>
        <taxon>rosids</taxon>
        <taxon>fabids</taxon>
        <taxon>Fabales</taxon>
        <taxon>Fabaceae</taxon>
        <taxon>Papilionoideae</taxon>
        <taxon>50 kb inversion clade</taxon>
        <taxon>NPAAA clade</taxon>
        <taxon>Hologalegina</taxon>
        <taxon>IRL clade</taxon>
        <taxon>Trifolieae</taxon>
        <taxon>Medicago</taxon>
    </lineage>
</organism>
<sequence>MHLQAKQNIHKRYVSLVFDHLRLLKCSWKLCHLSAGVEETLMPDWKQMMPFVGVEANESFLNFEFQAGHSYEIGKFFACRNP</sequence>
<dbReference type="Proteomes" id="UP000265566">
    <property type="component" value="Chromosome 5"/>
</dbReference>
<dbReference type="EMBL" id="PSQE01000005">
    <property type="protein sequence ID" value="RHN53633.1"/>
    <property type="molecule type" value="Genomic_DNA"/>
</dbReference>